<dbReference type="InterPro" id="IPR000651">
    <property type="entry name" value="Ras-like_Gua-exchang_fac_N"/>
</dbReference>
<dbReference type="Pfam" id="PF00617">
    <property type="entry name" value="RasGEF"/>
    <property type="match status" value="1"/>
</dbReference>
<dbReference type="PROSITE" id="PS50212">
    <property type="entry name" value="RASGEF_NTER"/>
    <property type="match status" value="1"/>
</dbReference>
<dbReference type="GO" id="GO:0007265">
    <property type="term" value="P:Ras protein signal transduction"/>
    <property type="evidence" value="ECO:0007669"/>
    <property type="project" value="TreeGrafter"/>
</dbReference>
<protein>
    <submittedName>
        <fullName evidence="6">Uncharacterized protein</fullName>
    </submittedName>
</protein>
<feature type="region of interest" description="Disordered" evidence="3">
    <location>
        <begin position="1010"/>
        <end position="1080"/>
    </location>
</feature>
<comment type="caution">
    <text evidence="6">The sequence shown here is derived from an EMBL/GenBank/DDBJ whole genome shotgun (WGS) entry which is preliminary data.</text>
</comment>
<dbReference type="SUPFAM" id="SSF48366">
    <property type="entry name" value="Ras GEF"/>
    <property type="match status" value="1"/>
</dbReference>
<dbReference type="PANTHER" id="PTHR23113">
    <property type="entry name" value="GUANINE NUCLEOTIDE EXCHANGE FACTOR"/>
    <property type="match status" value="1"/>
</dbReference>
<feature type="compositionally biased region" description="Acidic residues" evidence="3">
    <location>
        <begin position="1010"/>
        <end position="1026"/>
    </location>
</feature>
<name>A0A8H3GHP1_9AGAM</name>
<dbReference type="InterPro" id="IPR001895">
    <property type="entry name" value="RASGEF_cat_dom"/>
</dbReference>
<dbReference type="InterPro" id="IPR008937">
    <property type="entry name" value="Ras-like_GEF"/>
</dbReference>
<dbReference type="SMART" id="SM00229">
    <property type="entry name" value="RasGEFN"/>
    <property type="match status" value="1"/>
</dbReference>
<reference evidence="6" key="1">
    <citation type="submission" date="2021-01" db="EMBL/GenBank/DDBJ databases">
        <authorList>
            <person name="Kaushik A."/>
        </authorList>
    </citation>
    <scope>NUCLEOTIDE SEQUENCE</scope>
    <source>
        <strain evidence="6">AG1-1C</strain>
    </source>
</reference>
<evidence type="ECO:0000259" key="5">
    <source>
        <dbReference type="PROSITE" id="PS50212"/>
    </source>
</evidence>
<keyword evidence="1 2" id="KW-0344">Guanine-nucleotide releasing factor</keyword>
<dbReference type="SMART" id="SM00147">
    <property type="entry name" value="RasGEF"/>
    <property type="match status" value="1"/>
</dbReference>
<feature type="compositionally biased region" description="Polar residues" evidence="3">
    <location>
        <begin position="152"/>
        <end position="166"/>
    </location>
</feature>
<evidence type="ECO:0000256" key="3">
    <source>
        <dbReference type="SAM" id="MobiDB-lite"/>
    </source>
</evidence>
<accession>A0A8H3GHP1</accession>
<organism evidence="6 7">
    <name type="scientific">Rhizoctonia solani</name>
    <dbReference type="NCBI Taxonomy" id="456999"/>
    <lineage>
        <taxon>Eukaryota</taxon>
        <taxon>Fungi</taxon>
        <taxon>Dikarya</taxon>
        <taxon>Basidiomycota</taxon>
        <taxon>Agaricomycotina</taxon>
        <taxon>Agaricomycetes</taxon>
        <taxon>Cantharellales</taxon>
        <taxon>Ceratobasidiaceae</taxon>
        <taxon>Rhizoctonia</taxon>
    </lineage>
</organism>
<gene>
    <name evidence="6" type="ORF">RDB_LOCUS144949</name>
</gene>
<feature type="compositionally biased region" description="Acidic residues" evidence="3">
    <location>
        <begin position="804"/>
        <end position="814"/>
    </location>
</feature>
<evidence type="ECO:0000313" key="6">
    <source>
        <dbReference type="EMBL" id="CAE6450496.1"/>
    </source>
</evidence>
<dbReference type="Gene3D" id="1.20.870.10">
    <property type="entry name" value="Son of sevenless (SoS) protein Chain: S domain 1"/>
    <property type="match status" value="1"/>
</dbReference>
<feature type="compositionally biased region" description="Polar residues" evidence="3">
    <location>
        <begin position="298"/>
        <end position="324"/>
    </location>
</feature>
<dbReference type="InterPro" id="IPR023578">
    <property type="entry name" value="Ras_GEF_dom_sf"/>
</dbReference>
<feature type="region of interest" description="Disordered" evidence="3">
    <location>
        <begin position="280"/>
        <end position="324"/>
    </location>
</feature>
<dbReference type="Gene3D" id="1.10.840.10">
    <property type="entry name" value="Ras guanine-nucleotide exchange factors catalytic domain"/>
    <property type="match status" value="1"/>
</dbReference>
<dbReference type="PROSITE" id="PS50009">
    <property type="entry name" value="RASGEF_CAT"/>
    <property type="match status" value="1"/>
</dbReference>
<feature type="domain" description="Ras-GEF" evidence="4">
    <location>
        <begin position="1138"/>
        <end position="1447"/>
    </location>
</feature>
<feature type="region of interest" description="Disordered" evidence="3">
    <location>
        <begin position="611"/>
        <end position="636"/>
    </location>
</feature>
<feature type="compositionally biased region" description="Acidic residues" evidence="3">
    <location>
        <begin position="741"/>
        <end position="757"/>
    </location>
</feature>
<dbReference type="GO" id="GO:0005886">
    <property type="term" value="C:plasma membrane"/>
    <property type="evidence" value="ECO:0007669"/>
    <property type="project" value="TreeGrafter"/>
</dbReference>
<sequence>MNMDDHSTMHLSTEDAIRAEIASADLSMAVDGSFVETTSSHAARELKKRLDQLLGVGKDGVRSPYALTITQSPSGARVYRVGFRPNVRDGQTLDLQALSPSADVPSGMLSPLTAINPTSTAGLHQRAATRTHKTEFLLPTHKPGYKPIPRTRSGSISTGRPSTSTWEAERVPLPDDSLSEIQADTELGSALRPFTGPQYVRLGNTDLQIYTRTGDSDIFSSTMGWSDAPRGTYRFSPDLSSEFDGDRIDATREPRTLGERPFLQLEPGAFPFGRGVIYTKPLAGTGPEGRRSIDRQSETAPTTDHAQPTYESDQTTPPVDTPNDTLSSILKYPTGIFQVLQTYRGLPTLDALLESHDTPTARLSTTTSAVPENDPRFVIFGDLKPSSDTIIAHNRRKITKPKPSAPTSVSSDRDSSDERTIMAATIERWVAQLTSELNYDALMIFFLTYRAYVSANDLFHLLVCRFHWALEPTTSAQDETVRRIVRVRSFIVFRFWLATFFQIDFLPNKVLRNEFANWLNALRKSPMLTAKPDAVIIVQKLKKIVRECREAHVSKPVTRSPQSPIERAPVEPTPLNLHALRTAFEPSASTSGAGPNDSDVDLVSTPILDPIKGKQTPASPPRKSSLALPFTRADPPPHSKLIPVSMPMHHGPLTRAFVNTMGRIGRWKRGLGTRSMLIGPTGGGVGCVDPGAFDEFGFGISGVGESPSGTEVVAVRGGVEEYLRMCGLTGNKQIGGPVVPEDAEEKDEEDEPEDVDANDLTVRPGLETKVLEMEDKEKGRDTPTSTSTPRLLSQFPPAQSEGEQPTEETVEEGEGSSLRHSRRTSDATQMQLYASTLRESYSWLPETETISIDDADLSDSSSESEIVRRPPRRLPNRRDLEFAAAEFSAARTDSVSSLGAPSTVLSIQSALSASDPTTPDHTGGPIQAWQIDFLGEESDDEAGPGDAEAALQRLEGQIDAEEQRLRDSKVDKWLKRVQELSLKRAAGGASLGAGGVFDLVAGINFEDEDEAIDPEGEDPVVADDGAEPQSVSMRPSLEIPSNEVPGSAASPLTDSFVGGSSRPGHDASSRPANDAAVKGSTSARVVSEALSQPTFESARSLHDSTSHLIDVPSPRQRVTLPFKKGRSPKDTSFLLQHRSEVIAQNLSAVERGLFVAISFEELVMHNWGAQSHDLDITDWMQFRTDAAHHRIQQDMQKEGGRDVLTSDVLAVRARFNLTANFVASEIVLAHPAQRVALVNKIIRIAWKLYRMNNFATLCAIITGLTSIWVNAAMRRLWQGVGMWEMRLLKDLKWFTSSTDNFRFMRDAIMSLTHDSRVDAPSDRGSEHLVGCIPFLGIYLSELSEYAKLPDFIDPTRPDEPIQLDPITGDFGALSDPEVFNALPELPDYMSLRPLINVQKQRQIAGVVQALVKGQHMASACRFAAEQKVYSKCLRLKCVDAATMWSALGAEGA</sequence>
<dbReference type="GO" id="GO:0005085">
    <property type="term" value="F:guanyl-nucleotide exchange factor activity"/>
    <property type="evidence" value="ECO:0007669"/>
    <property type="project" value="UniProtKB-KW"/>
</dbReference>
<feature type="region of interest" description="Disordered" evidence="3">
    <location>
        <begin position="139"/>
        <end position="167"/>
    </location>
</feature>
<evidence type="ECO:0000313" key="7">
    <source>
        <dbReference type="Proteomes" id="UP000663846"/>
    </source>
</evidence>
<feature type="compositionally biased region" description="Basic and acidic residues" evidence="3">
    <location>
        <begin position="769"/>
        <end position="781"/>
    </location>
</feature>
<dbReference type="Proteomes" id="UP000663846">
    <property type="component" value="Unassembled WGS sequence"/>
</dbReference>
<dbReference type="PANTHER" id="PTHR23113:SF363">
    <property type="entry name" value="PROTEIN SON OF SEVENLESS"/>
    <property type="match status" value="1"/>
</dbReference>
<dbReference type="CDD" id="cd06224">
    <property type="entry name" value="REM"/>
    <property type="match status" value="1"/>
</dbReference>
<feature type="compositionally biased region" description="Basic and acidic residues" evidence="3">
    <location>
        <begin position="288"/>
        <end position="297"/>
    </location>
</feature>
<feature type="domain" description="N-terminal Ras-GEF" evidence="5">
    <location>
        <begin position="417"/>
        <end position="542"/>
    </location>
</feature>
<dbReference type="Pfam" id="PF00618">
    <property type="entry name" value="RasGEF_N"/>
    <property type="match status" value="1"/>
</dbReference>
<feature type="region of interest" description="Disordered" evidence="3">
    <location>
        <begin position="730"/>
        <end position="827"/>
    </location>
</feature>
<dbReference type="InterPro" id="IPR036964">
    <property type="entry name" value="RASGEF_cat_dom_sf"/>
</dbReference>
<dbReference type="EMBL" id="CAJMWS010000546">
    <property type="protein sequence ID" value="CAE6450496.1"/>
    <property type="molecule type" value="Genomic_DNA"/>
</dbReference>
<evidence type="ECO:0000256" key="2">
    <source>
        <dbReference type="PROSITE-ProRule" id="PRU00168"/>
    </source>
</evidence>
<proteinExistence type="predicted"/>
<evidence type="ECO:0000259" key="4">
    <source>
        <dbReference type="PROSITE" id="PS50009"/>
    </source>
</evidence>
<evidence type="ECO:0000256" key="1">
    <source>
        <dbReference type="ARBA" id="ARBA00022658"/>
    </source>
</evidence>